<reference evidence="1" key="1">
    <citation type="journal article" date="2016" name="Sci. Rep.">
        <title>Diversity of antibiotic-resistance genes in Canadian isolates of Aeromonas salmonicida subsp. salmonicida: dominance of pSN254b and discovery of pAsa8.</title>
        <authorList>
            <person name="Trudel M.V."/>
            <person name="Vincent A.T."/>
            <person name="Attere S.A."/>
            <person name="Labbe M."/>
            <person name="Derome N."/>
            <person name="Culley A.I."/>
            <person name="Charette S.J."/>
        </authorList>
    </citation>
    <scope>NUCLEOTIDE SEQUENCE</scope>
    <source>
        <strain evidence="1">M16474-11</strain>
        <plasmid evidence="1">pAsa8</plasmid>
    </source>
</reference>
<dbReference type="RefSeq" id="WP_084218156.1">
    <property type="nucleotide sequence ID" value="NZ_KX364409.1"/>
</dbReference>
<geneLocation type="plasmid" evidence="1">
    <name>pAsa8</name>
</geneLocation>
<dbReference type="EMBL" id="KX364409">
    <property type="protein sequence ID" value="AOZ60589.1"/>
    <property type="molecule type" value="Genomic_DNA"/>
</dbReference>
<proteinExistence type="predicted"/>
<evidence type="ECO:0000313" key="1">
    <source>
        <dbReference type="EMBL" id="AOZ60589.1"/>
    </source>
</evidence>
<accession>A0A1I9S1Z7</accession>
<organism evidence="1">
    <name type="scientific">Aeromonas salmonicida subsp. salmonicida</name>
    <dbReference type="NCBI Taxonomy" id="29491"/>
    <lineage>
        <taxon>Bacteria</taxon>
        <taxon>Pseudomonadati</taxon>
        <taxon>Pseudomonadota</taxon>
        <taxon>Gammaproteobacteria</taxon>
        <taxon>Aeromonadales</taxon>
        <taxon>Aeromonadaceae</taxon>
        <taxon>Aeromonas</taxon>
    </lineage>
</organism>
<dbReference type="AlphaFoldDB" id="A0A1I9S1Z7"/>
<sequence>MKIQLPSIDKQKSIVYEIATRDAISQLQANLLAPKLPPQSEIVEWTLPSDHLLRENEGWAPPHPDIVGSYFRHFQHHFPEYNTDKKLAFLLGLSSDRRIREFKSGEAKVPYGIWRKFLILTGRVPQDIIKVLAFMG</sequence>
<name>A0A1I9S1Z7_AERSS</name>
<keyword evidence="1" id="KW-0614">Plasmid</keyword>
<protein>
    <submittedName>
        <fullName evidence="1">Uncharacterized protein</fullName>
    </submittedName>
</protein>